<evidence type="ECO:0000313" key="5">
    <source>
        <dbReference type="EMBL" id="SDP12594.1"/>
    </source>
</evidence>
<evidence type="ECO:0000313" key="7">
    <source>
        <dbReference type="Proteomes" id="UP000585258"/>
    </source>
</evidence>
<dbReference type="InterPro" id="IPR009057">
    <property type="entry name" value="Homeodomain-like_sf"/>
</dbReference>
<keyword evidence="6" id="KW-1185">Reference proteome</keyword>
<dbReference type="AlphaFoldDB" id="A0A1H0Q5I7"/>
<dbReference type="PROSITE" id="PS50977">
    <property type="entry name" value="HTH_TETR_2"/>
    <property type="match status" value="1"/>
</dbReference>
<protein>
    <submittedName>
        <fullName evidence="5">DNA-binding transcriptional regulator, AcrR family</fullName>
    </submittedName>
    <submittedName>
        <fullName evidence="4">TetR/AcrR family transcriptional regulator</fullName>
    </submittedName>
</protein>
<dbReference type="Gene3D" id="1.10.10.60">
    <property type="entry name" value="Homeodomain-like"/>
    <property type="match status" value="1"/>
</dbReference>
<proteinExistence type="predicted"/>
<accession>A0A1H0Q5I7</accession>
<dbReference type="InterPro" id="IPR001647">
    <property type="entry name" value="HTH_TetR"/>
</dbReference>
<organism evidence="5 6">
    <name type="scientific">Clostridium gasigenes</name>
    <dbReference type="NCBI Taxonomy" id="94869"/>
    <lineage>
        <taxon>Bacteria</taxon>
        <taxon>Bacillati</taxon>
        <taxon>Bacillota</taxon>
        <taxon>Clostridia</taxon>
        <taxon>Eubacteriales</taxon>
        <taxon>Clostridiaceae</taxon>
        <taxon>Clostridium</taxon>
    </lineage>
</organism>
<evidence type="ECO:0000313" key="4">
    <source>
        <dbReference type="EMBL" id="MBB6713293.1"/>
    </source>
</evidence>
<dbReference type="Pfam" id="PF00440">
    <property type="entry name" value="TetR_N"/>
    <property type="match status" value="1"/>
</dbReference>
<dbReference type="EMBL" id="JACKWY010000001">
    <property type="protein sequence ID" value="MBB6713293.1"/>
    <property type="molecule type" value="Genomic_DNA"/>
</dbReference>
<evidence type="ECO:0000259" key="3">
    <source>
        <dbReference type="PROSITE" id="PS50977"/>
    </source>
</evidence>
<dbReference type="PANTHER" id="PTHR43479">
    <property type="entry name" value="ACREF/ENVCD OPERON REPRESSOR-RELATED"/>
    <property type="match status" value="1"/>
</dbReference>
<dbReference type="SUPFAM" id="SSF46689">
    <property type="entry name" value="Homeodomain-like"/>
    <property type="match status" value="1"/>
</dbReference>
<feature type="DNA-binding region" description="H-T-H motif" evidence="2">
    <location>
        <begin position="23"/>
        <end position="42"/>
    </location>
</feature>
<dbReference type="GO" id="GO:0003677">
    <property type="term" value="F:DNA binding"/>
    <property type="evidence" value="ECO:0007669"/>
    <property type="project" value="UniProtKB-UniRule"/>
</dbReference>
<dbReference type="Proteomes" id="UP000198597">
    <property type="component" value="Unassembled WGS sequence"/>
</dbReference>
<dbReference type="PRINTS" id="PR00455">
    <property type="entry name" value="HTHTETR"/>
</dbReference>
<evidence type="ECO:0000313" key="6">
    <source>
        <dbReference type="Proteomes" id="UP000198597"/>
    </source>
</evidence>
<name>A0A1H0Q5I7_9CLOT</name>
<dbReference type="PANTHER" id="PTHR43479:SF11">
    <property type="entry name" value="ACREF_ENVCD OPERON REPRESSOR-RELATED"/>
    <property type="match status" value="1"/>
</dbReference>
<gene>
    <name evidence="4" type="ORF">H7E68_00925</name>
    <name evidence="5" type="ORF">SAMN04488529_102219</name>
</gene>
<dbReference type="Proteomes" id="UP000585258">
    <property type="component" value="Unassembled WGS sequence"/>
</dbReference>
<dbReference type="InterPro" id="IPR050624">
    <property type="entry name" value="HTH-type_Tx_Regulator"/>
</dbReference>
<dbReference type="RefSeq" id="WP_089966973.1">
    <property type="nucleotide sequence ID" value="NZ_FNJM01000002.1"/>
</dbReference>
<dbReference type="Gene3D" id="1.10.357.10">
    <property type="entry name" value="Tetracycline Repressor, domain 2"/>
    <property type="match status" value="1"/>
</dbReference>
<feature type="domain" description="HTH tetR-type" evidence="3">
    <location>
        <begin position="1"/>
        <end position="60"/>
    </location>
</feature>
<dbReference type="EMBL" id="FNJM01000002">
    <property type="protein sequence ID" value="SDP12594.1"/>
    <property type="molecule type" value="Genomic_DNA"/>
</dbReference>
<sequence length="198" mass="23258">MGKKEEILEAAYKHFSKRGYNVSMADIAKEVGIKTPSLYSHFISKDEIVYLIVEKEVVKYNEFLNNVYNESKHTAIDEKFKNIFFDIIKYFKDNDKLRFWRNILLIDNDDLRKKCSELVFNLEMFHMKKMEEAFEQSMLKNYPSEDEIESNALLFLAMIQGALEGELLCYGSTSKAEEFIAKTWKAYCNGVLNNMKCE</sequence>
<dbReference type="STRING" id="94869.SAMN04488529_102219"/>
<evidence type="ECO:0000256" key="2">
    <source>
        <dbReference type="PROSITE-ProRule" id="PRU00335"/>
    </source>
</evidence>
<reference evidence="5 6" key="1">
    <citation type="submission" date="2016-10" db="EMBL/GenBank/DDBJ databases">
        <authorList>
            <person name="de Groot N.N."/>
        </authorList>
    </citation>
    <scope>NUCLEOTIDE SEQUENCE [LARGE SCALE GENOMIC DNA]</scope>
    <source>
        <strain evidence="5 6">DSM 12272</strain>
    </source>
</reference>
<reference evidence="4 7" key="2">
    <citation type="submission" date="2020-08" db="EMBL/GenBank/DDBJ databases">
        <title>Clostridia isolated from Swiss meat.</title>
        <authorList>
            <person name="Wambui J."/>
            <person name="Stevens M.J.A."/>
            <person name="Stephan R."/>
        </authorList>
    </citation>
    <scope>NUCLEOTIDE SEQUENCE [LARGE SCALE GENOMIC DNA]</scope>
    <source>
        <strain evidence="4 7">CM001</strain>
    </source>
</reference>
<evidence type="ECO:0000256" key="1">
    <source>
        <dbReference type="ARBA" id="ARBA00023125"/>
    </source>
</evidence>
<keyword evidence="1 2" id="KW-0238">DNA-binding</keyword>
<dbReference type="OrthoDB" id="9808476at2"/>